<keyword evidence="2" id="KW-1185">Reference proteome</keyword>
<dbReference type="Proteomes" id="UP000095287">
    <property type="component" value="Unplaced"/>
</dbReference>
<feature type="compositionally biased region" description="Low complexity" evidence="1">
    <location>
        <begin position="10"/>
        <end position="23"/>
    </location>
</feature>
<accession>A0A1I7Z3U1</accession>
<sequence>MPILSHQPDPYHSPNHSPSTSPPKTVAIVTPNPHSGCHQSSSSTHVSASLSKRPFAPLRRLLGVLITAPALTASDLH</sequence>
<organism evidence="2 3">
    <name type="scientific">Steinernema glaseri</name>
    <dbReference type="NCBI Taxonomy" id="37863"/>
    <lineage>
        <taxon>Eukaryota</taxon>
        <taxon>Metazoa</taxon>
        <taxon>Ecdysozoa</taxon>
        <taxon>Nematoda</taxon>
        <taxon>Chromadorea</taxon>
        <taxon>Rhabditida</taxon>
        <taxon>Tylenchina</taxon>
        <taxon>Panagrolaimomorpha</taxon>
        <taxon>Strongyloidoidea</taxon>
        <taxon>Steinernematidae</taxon>
        <taxon>Steinernema</taxon>
    </lineage>
</organism>
<feature type="compositionally biased region" description="Low complexity" evidence="1">
    <location>
        <begin position="34"/>
        <end position="51"/>
    </location>
</feature>
<dbReference type="AlphaFoldDB" id="A0A1I7Z3U1"/>
<feature type="region of interest" description="Disordered" evidence="1">
    <location>
        <begin position="1"/>
        <end position="51"/>
    </location>
</feature>
<dbReference type="WBParaSite" id="L893_g22543.t1">
    <property type="protein sequence ID" value="L893_g22543.t1"/>
    <property type="gene ID" value="L893_g22543"/>
</dbReference>
<reference evidence="3" key="1">
    <citation type="submission" date="2016-11" db="UniProtKB">
        <authorList>
            <consortium name="WormBaseParasite"/>
        </authorList>
    </citation>
    <scope>IDENTIFICATION</scope>
</reference>
<evidence type="ECO:0000313" key="3">
    <source>
        <dbReference type="WBParaSite" id="L893_g22543.t1"/>
    </source>
</evidence>
<name>A0A1I7Z3U1_9BILA</name>
<protein>
    <submittedName>
        <fullName evidence="3">Uncharacterized protein</fullName>
    </submittedName>
</protein>
<evidence type="ECO:0000256" key="1">
    <source>
        <dbReference type="SAM" id="MobiDB-lite"/>
    </source>
</evidence>
<evidence type="ECO:0000313" key="2">
    <source>
        <dbReference type="Proteomes" id="UP000095287"/>
    </source>
</evidence>
<proteinExistence type="predicted"/>